<feature type="chain" id="PRO_5035301850" description="Plant heme peroxidase family profile domain-containing protein" evidence="12">
    <location>
        <begin position="21"/>
        <end position="774"/>
    </location>
</feature>
<keyword evidence="8" id="KW-1133">Transmembrane helix</keyword>
<dbReference type="SUPFAM" id="SSF52047">
    <property type="entry name" value="RNI-like"/>
    <property type="match status" value="1"/>
</dbReference>
<dbReference type="PANTHER" id="PTHR48061:SF46">
    <property type="entry name" value="LEUCINE-RICH REPEAT-CONTAINING N-TERMINAL PLANT-TYPE DOMAIN-CONTAINING PROTEIN"/>
    <property type="match status" value="1"/>
</dbReference>
<keyword evidence="6 12" id="KW-0732">Signal</keyword>
<keyword evidence="10" id="KW-0675">Receptor</keyword>
<evidence type="ECO:0000256" key="4">
    <source>
        <dbReference type="ARBA" id="ARBA00022614"/>
    </source>
</evidence>
<dbReference type="PANTHER" id="PTHR48061">
    <property type="entry name" value="LEUCINE-RICH REPEAT RECEPTOR PROTEIN KINASE EMS1-LIKE-RELATED"/>
    <property type="match status" value="1"/>
</dbReference>
<dbReference type="GO" id="GO:0020037">
    <property type="term" value="F:heme binding"/>
    <property type="evidence" value="ECO:0007669"/>
    <property type="project" value="InterPro"/>
</dbReference>
<accession>A0A8J4QUP0</accession>
<keyword evidence="7" id="KW-0677">Repeat</keyword>
<keyword evidence="11" id="KW-0325">Glycoprotein</keyword>
<evidence type="ECO:0000256" key="10">
    <source>
        <dbReference type="ARBA" id="ARBA00023170"/>
    </source>
</evidence>
<dbReference type="GO" id="GO:0004601">
    <property type="term" value="F:peroxidase activity"/>
    <property type="evidence" value="ECO:0007669"/>
    <property type="project" value="InterPro"/>
</dbReference>
<dbReference type="InterPro" id="IPR002016">
    <property type="entry name" value="Haem_peroxidase"/>
</dbReference>
<dbReference type="PROSITE" id="PS51450">
    <property type="entry name" value="LRR"/>
    <property type="match status" value="1"/>
</dbReference>
<dbReference type="Pfam" id="PF00560">
    <property type="entry name" value="LRR_1"/>
    <property type="match status" value="6"/>
</dbReference>
<dbReference type="InterPro" id="IPR046956">
    <property type="entry name" value="RLP23-like"/>
</dbReference>
<dbReference type="InterPro" id="IPR032675">
    <property type="entry name" value="LRR_dom_sf"/>
</dbReference>
<comment type="similarity">
    <text evidence="2">Belongs to the RLP family.</text>
</comment>
<evidence type="ECO:0000313" key="14">
    <source>
        <dbReference type="EMBL" id="KAF3951496.1"/>
    </source>
</evidence>
<dbReference type="InterPro" id="IPR003591">
    <property type="entry name" value="Leu-rich_rpt_typical-subtyp"/>
</dbReference>
<dbReference type="Pfam" id="PF13855">
    <property type="entry name" value="LRR_8"/>
    <property type="match status" value="1"/>
</dbReference>
<evidence type="ECO:0000313" key="15">
    <source>
        <dbReference type="Proteomes" id="UP000737018"/>
    </source>
</evidence>
<gene>
    <name evidence="14" type="ORF">CMV_022854</name>
</gene>
<keyword evidence="5" id="KW-0812">Transmembrane</keyword>
<comment type="subcellular location">
    <subcellularLocation>
        <location evidence="1">Cell membrane</location>
        <topology evidence="1">Single-pass type I membrane protein</topology>
    </subcellularLocation>
</comment>
<dbReference type="GO" id="GO:0005886">
    <property type="term" value="C:plasma membrane"/>
    <property type="evidence" value="ECO:0007669"/>
    <property type="project" value="UniProtKB-SubCell"/>
</dbReference>
<dbReference type="Gene3D" id="3.80.10.10">
    <property type="entry name" value="Ribonuclease Inhibitor"/>
    <property type="match status" value="3"/>
</dbReference>
<dbReference type="SUPFAM" id="SSF48113">
    <property type="entry name" value="Heme-dependent peroxidases"/>
    <property type="match status" value="1"/>
</dbReference>
<comment type="caution">
    <text evidence="14">The sequence shown here is derived from an EMBL/GenBank/DDBJ whole genome shotgun (WGS) entry which is preliminary data.</text>
</comment>
<dbReference type="EMBL" id="JRKL02004913">
    <property type="protein sequence ID" value="KAF3951496.1"/>
    <property type="molecule type" value="Genomic_DNA"/>
</dbReference>
<keyword evidence="4" id="KW-0433">Leucine-rich repeat</keyword>
<dbReference type="GO" id="GO:0006979">
    <property type="term" value="P:response to oxidative stress"/>
    <property type="evidence" value="ECO:0007669"/>
    <property type="project" value="InterPro"/>
</dbReference>
<keyword evidence="3" id="KW-1003">Cell membrane</keyword>
<feature type="domain" description="Plant heme peroxidase family profile" evidence="13">
    <location>
        <begin position="437"/>
        <end position="774"/>
    </location>
</feature>
<dbReference type="InterPro" id="IPR013210">
    <property type="entry name" value="LRR_N_plant-typ"/>
</dbReference>
<dbReference type="AlphaFoldDB" id="A0A8J4QUP0"/>
<evidence type="ECO:0000256" key="5">
    <source>
        <dbReference type="ARBA" id="ARBA00022692"/>
    </source>
</evidence>
<evidence type="ECO:0000259" key="13">
    <source>
        <dbReference type="PROSITE" id="PS50873"/>
    </source>
</evidence>
<dbReference type="SUPFAM" id="SSF52058">
    <property type="entry name" value="L domain-like"/>
    <property type="match status" value="1"/>
</dbReference>
<dbReference type="InterPro" id="IPR001611">
    <property type="entry name" value="Leu-rich_rpt"/>
</dbReference>
<evidence type="ECO:0000256" key="1">
    <source>
        <dbReference type="ARBA" id="ARBA00004251"/>
    </source>
</evidence>
<evidence type="ECO:0000256" key="11">
    <source>
        <dbReference type="ARBA" id="ARBA00023180"/>
    </source>
</evidence>
<proteinExistence type="inferred from homology"/>
<dbReference type="InterPro" id="IPR010255">
    <property type="entry name" value="Haem_peroxidase_sf"/>
</dbReference>
<name>A0A8J4QUP0_9ROSI</name>
<organism evidence="14 15">
    <name type="scientific">Castanea mollissima</name>
    <name type="common">Chinese chestnut</name>
    <dbReference type="NCBI Taxonomy" id="60419"/>
    <lineage>
        <taxon>Eukaryota</taxon>
        <taxon>Viridiplantae</taxon>
        <taxon>Streptophyta</taxon>
        <taxon>Embryophyta</taxon>
        <taxon>Tracheophyta</taxon>
        <taxon>Spermatophyta</taxon>
        <taxon>Magnoliopsida</taxon>
        <taxon>eudicotyledons</taxon>
        <taxon>Gunneridae</taxon>
        <taxon>Pentapetalae</taxon>
        <taxon>rosids</taxon>
        <taxon>fabids</taxon>
        <taxon>Fagales</taxon>
        <taxon>Fagaceae</taxon>
        <taxon>Castanea</taxon>
    </lineage>
</organism>
<dbReference type="Gene3D" id="1.10.420.10">
    <property type="entry name" value="Peroxidase, domain 2"/>
    <property type="match status" value="1"/>
</dbReference>
<dbReference type="SMART" id="SM00369">
    <property type="entry name" value="LRR_TYP"/>
    <property type="match status" value="8"/>
</dbReference>
<feature type="signal peptide" evidence="12">
    <location>
        <begin position="1"/>
        <end position="20"/>
    </location>
</feature>
<dbReference type="Pfam" id="PF08263">
    <property type="entry name" value="LRRNT_2"/>
    <property type="match status" value="1"/>
</dbReference>
<evidence type="ECO:0000256" key="2">
    <source>
        <dbReference type="ARBA" id="ARBA00009592"/>
    </source>
</evidence>
<reference evidence="14" key="1">
    <citation type="submission" date="2020-03" db="EMBL/GenBank/DDBJ databases">
        <title>Castanea mollissima Vanexum genome sequencing.</title>
        <authorList>
            <person name="Staton M."/>
        </authorList>
    </citation>
    <scope>NUCLEOTIDE SEQUENCE</scope>
    <source>
        <tissue evidence="14">Leaf</tissue>
    </source>
</reference>
<keyword evidence="9" id="KW-0472">Membrane</keyword>
<evidence type="ECO:0000256" key="12">
    <source>
        <dbReference type="SAM" id="SignalP"/>
    </source>
</evidence>
<keyword evidence="15" id="KW-1185">Reference proteome</keyword>
<sequence length="774" mass="86001">MERVLLLLICFLLLSQPINCSSSLSFNSSTPLCRSHQSSALLHFRNSFSVGDPFCYDYPPKNSWKMGTDCCGWDGVTCDTMTGHVIAVDLSCSRLQGPIHPNTTLFSLRHLQRLNLAHNIIYGSISSKFGGFANMTHLNLTDCYFAGNFPSEISHLSKLVSLDLSVNVGIIMKTPSLKRLVQNLTHLTELVLDDVDMSSVPPNSFMNLSSSLTSLRLFDCGLKGRFPDNIFHLPNLQLLDVSYNYNLTGSLPTHNWSTPLKSLGLSRTKFPIDLPNLISNLKSLKELHLSNCSFIGSSYPTFLSNLTQITSLDLSYNYFGGQCPWSLLNNAGLTSLDLSGNNFIGQLPNLSTNWTQVSSSNSSSNSESVSQIPSKLVYLSLSHNLLNGTIPSWLYDIPSLQYLYLDNNQLTGQIDEFQHDSLRYLVLSNNNLHGHLPISIAKLVSLQYLSISFNNLSGSVDPNIFTKLKNLYGLRMSNNPLLSLSSFTFATNILPKISSLQLSSSNITEIPHFLQTAENIGYLDLSKNQIKGNIPKWFLEVGKDSLYNLNLSYNFLTRVGHLPWKQLEILDLRSNMLQGPLPVPPLGISFFSVSRNNITGQIPSLICNLSLVNYLDLSYNHLNNVHETLGRFSYEFIQKCLPYLNGTGQPNPTIAPDFLIETRMRCQDYNRTTTQPSSPMESLEMSESAVGMSYLQELSPSISSGAGFDTHDCQSLLKGRGLLFADQKLIANEKTARLARVYASDDGLIFRMDFAWAMMKLSGLNVLTGSQGQV</sequence>
<dbReference type="PROSITE" id="PS50873">
    <property type="entry name" value="PEROXIDASE_4"/>
    <property type="match status" value="1"/>
</dbReference>
<evidence type="ECO:0000256" key="7">
    <source>
        <dbReference type="ARBA" id="ARBA00022737"/>
    </source>
</evidence>
<evidence type="ECO:0000256" key="3">
    <source>
        <dbReference type="ARBA" id="ARBA00022475"/>
    </source>
</evidence>
<protein>
    <recommendedName>
        <fullName evidence="13">Plant heme peroxidase family profile domain-containing protein</fullName>
    </recommendedName>
</protein>
<dbReference type="Proteomes" id="UP000737018">
    <property type="component" value="Unassembled WGS sequence"/>
</dbReference>
<dbReference type="OrthoDB" id="676979at2759"/>
<evidence type="ECO:0000256" key="6">
    <source>
        <dbReference type="ARBA" id="ARBA00022729"/>
    </source>
</evidence>
<evidence type="ECO:0000256" key="8">
    <source>
        <dbReference type="ARBA" id="ARBA00022989"/>
    </source>
</evidence>
<evidence type="ECO:0000256" key="9">
    <source>
        <dbReference type="ARBA" id="ARBA00023136"/>
    </source>
</evidence>